<dbReference type="GO" id="GO:1990904">
    <property type="term" value="C:ribonucleoprotein complex"/>
    <property type="evidence" value="ECO:0007669"/>
    <property type="project" value="UniProtKB-KW"/>
</dbReference>
<dbReference type="FunFam" id="2.30.30.30:FF:000004">
    <property type="entry name" value="50S ribosomal protein L24"/>
    <property type="match status" value="1"/>
</dbReference>
<evidence type="ECO:0000256" key="3">
    <source>
        <dbReference type="ARBA" id="ARBA00022884"/>
    </source>
</evidence>
<keyword evidence="5 8" id="KW-0687">Ribonucleoprotein</keyword>
<evidence type="ECO:0000313" key="11">
    <source>
        <dbReference type="EMBL" id="ADV62670.1"/>
    </source>
</evidence>
<dbReference type="AlphaFoldDB" id="E8R3T5"/>
<dbReference type="SUPFAM" id="SSF50104">
    <property type="entry name" value="Translation proteins SH3-like domain"/>
    <property type="match status" value="1"/>
</dbReference>
<sequence>MRIRKDDEVKVISGDDKGKIGKVLRVLPDDDKVVVEGVNLVYKHLRPSPKNPKGGRISKEMPIHVSNVMIISKAAGRPVRIGYRFLENGQKERYCKETGASLGLVGTPKPRRAAALARSTSRDS</sequence>
<dbReference type="STRING" id="575540.Isop_2090"/>
<dbReference type="InterPro" id="IPR057264">
    <property type="entry name" value="Ribosomal_uL24_C"/>
</dbReference>
<keyword evidence="2 8" id="KW-0699">rRNA-binding</keyword>
<keyword evidence="12" id="KW-1185">Reference proteome</keyword>
<gene>
    <name evidence="8" type="primary">rplX</name>
    <name evidence="11" type="ordered locus">Isop_2090</name>
</gene>
<proteinExistence type="inferred from homology"/>
<dbReference type="OrthoDB" id="9807419at2"/>
<evidence type="ECO:0000256" key="4">
    <source>
        <dbReference type="ARBA" id="ARBA00022980"/>
    </source>
</evidence>
<dbReference type="InParanoid" id="E8R3T5"/>
<reference evidence="11 12" key="2">
    <citation type="journal article" date="2011" name="Stand. Genomic Sci.">
        <title>Complete genome sequence of Isosphaera pallida type strain (IS1B).</title>
        <authorList>
            <consortium name="US DOE Joint Genome Institute (JGI-PGF)"/>
            <person name="Goker M."/>
            <person name="Cleland D."/>
            <person name="Saunders E."/>
            <person name="Lapidus A."/>
            <person name="Nolan M."/>
            <person name="Lucas S."/>
            <person name="Hammon N."/>
            <person name="Deshpande S."/>
            <person name="Cheng J.F."/>
            <person name="Tapia R."/>
            <person name="Han C."/>
            <person name="Goodwin L."/>
            <person name="Pitluck S."/>
            <person name="Liolios K."/>
            <person name="Pagani I."/>
            <person name="Ivanova N."/>
            <person name="Mavromatis K."/>
            <person name="Pati A."/>
            <person name="Chen A."/>
            <person name="Palaniappan K."/>
            <person name="Land M."/>
            <person name="Hauser L."/>
            <person name="Chang Y.J."/>
            <person name="Jeffries C.D."/>
            <person name="Detter J.C."/>
            <person name="Beck B."/>
            <person name="Woyke T."/>
            <person name="Bristow J."/>
            <person name="Eisen J.A."/>
            <person name="Markowitz V."/>
            <person name="Hugenholtz P."/>
            <person name="Kyrpides N.C."/>
            <person name="Klenk H.P."/>
        </authorList>
    </citation>
    <scope>NUCLEOTIDE SEQUENCE [LARGE SCALE GENOMIC DNA]</scope>
    <source>
        <strain evidence="12">ATCC 43644 / DSM 9630 / IS1B</strain>
    </source>
</reference>
<name>E8R3T5_ISOPI</name>
<comment type="similarity">
    <text evidence="1 8 9">Belongs to the universal ribosomal protein uL24 family.</text>
</comment>
<dbReference type="Gene3D" id="2.30.30.30">
    <property type="match status" value="1"/>
</dbReference>
<dbReference type="NCBIfam" id="TIGR01079">
    <property type="entry name" value="rplX_bact"/>
    <property type="match status" value="1"/>
</dbReference>
<evidence type="ECO:0000259" key="10">
    <source>
        <dbReference type="SMART" id="SM00739"/>
    </source>
</evidence>
<dbReference type="Proteomes" id="UP000008631">
    <property type="component" value="Chromosome"/>
</dbReference>
<evidence type="ECO:0000256" key="9">
    <source>
        <dbReference type="RuleBase" id="RU003477"/>
    </source>
</evidence>
<dbReference type="SMART" id="SM00739">
    <property type="entry name" value="KOW"/>
    <property type="match status" value="1"/>
</dbReference>
<dbReference type="Pfam" id="PF00467">
    <property type="entry name" value="KOW"/>
    <property type="match status" value="1"/>
</dbReference>
<accession>E8R3T5</accession>
<dbReference type="HOGENOM" id="CLU_093315_2_0_0"/>
<comment type="subunit">
    <text evidence="8">Part of the 50S ribosomal subunit.</text>
</comment>
<evidence type="ECO:0000313" key="12">
    <source>
        <dbReference type="Proteomes" id="UP000008631"/>
    </source>
</evidence>
<evidence type="ECO:0000256" key="2">
    <source>
        <dbReference type="ARBA" id="ARBA00022730"/>
    </source>
</evidence>
<evidence type="ECO:0000256" key="5">
    <source>
        <dbReference type="ARBA" id="ARBA00023274"/>
    </source>
</evidence>
<comment type="function">
    <text evidence="7 8">One of the proteins that surrounds the polypeptide exit tunnel on the outside of the subunit.</text>
</comment>
<dbReference type="CDD" id="cd06089">
    <property type="entry name" value="KOW_RPL26"/>
    <property type="match status" value="1"/>
</dbReference>
<dbReference type="GO" id="GO:0005840">
    <property type="term" value="C:ribosome"/>
    <property type="evidence" value="ECO:0007669"/>
    <property type="project" value="UniProtKB-KW"/>
</dbReference>
<dbReference type="RefSeq" id="WP_013564958.1">
    <property type="nucleotide sequence ID" value="NC_014962.1"/>
</dbReference>
<dbReference type="PROSITE" id="PS01108">
    <property type="entry name" value="RIBOSOMAL_L24"/>
    <property type="match status" value="1"/>
</dbReference>
<dbReference type="Pfam" id="PF17136">
    <property type="entry name" value="ribosomal_L24"/>
    <property type="match status" value="1"/>
</dbReference>
<feature type="domain" description="KOW" evidence="10">
    <location>
        <begin position="2"/>
        <end position="29"/>
    </location>
</feature>
<dbReference type="KEGG" id="ipa:Isop_2090"/>
<evidence type="ECO:0000256" key="1">
    <source>
        <dbReference type="ARBA" id="ARBA00010618"/>
    </source>
</evidence>
<dbReference type="GO" id="GO:0006412">
    <property type="term" value="P:translation"/>
    <property type="evidence" value="ECO:0007669"/>
    <property type="project" value="UniProtKB-UniRule"/>
</dbReference>
<dbReference type="InterPro" id="IPR014722">
    <property type="entry name" value="Rib_uL2_dom2"/>
</dbReference>
<dbReference type="FunCoup" id="E8R3T5">
    <property type="interactions" value="540"/>
</dbReference>
<keyword evidence="4 8" id="KW-0689">Ribosomal protein</keyword>
<protein>
    <recommendedName>
        <fullName evidence="6 8">Large ribosomal subunit protein uL24</fullName>
    </recommendedName>
</protein>
<keyword evidence="3 8" id="KW-0694">RNA-binding</keyword>
<dbReference type="HAMAP" id="MF_01326_B">
    <property type="entry name" value="Ribosomal_uL24_B"/>
    <property type="match status" value="1"/>
</dbReference>
<dbReference type="InterPro" id="IPR003256">
    <property type="entry name" value="Ribosomal_uL24"/>
</dbReference>
<evidence type="ECO:0000256" key="7">
    <source>
        <dbReference type="ARBA" id="ARBA00058688"/>
    </source>
</evidence>
<dbReference type="InterPro" id="IPR005825">
    <property type="entry name" value="Ribosomal_uL24_CS"/>
</dbReference>
<evidence type="ECO:0000256" key="6">
    <source>
        <dbReference type="ARBA" id="ARBA00035206"/>
    </source>
</evidence>
<dbReference type="GO" id="GO:0019843">
    <property type="term" value="F:rRNA binding"/>
    <property type="evidence" value="ECO:0007669"/>
    <property type="project" value="UniProtKB-UniRule"/>
</dbReference>
<evidence type="ECO:0000256" key="8">
    <source>
        <dbReference type="HAMAP-Rule" id="MF_01326"/>
    </source>
</evidence>
<dbReference type="GO" id="GO:0003735">
    <property type="term" value="F:structural constituent of ribosome"/>
    <property type="evidence" value="ECO:0007669"/>
    <property type="project" value="InterPro"/>
</dbReference>
<dbReference type="InterPro" id="IPR005824">
    <property type="entry name" value="KOW"/>
</dbReference>
<dbReference type="EMBL" id="CP002353">
    <property type="protein sequence ID" value="ADV62670.1"/>
    <property type="molecule type" value="Genomic_DNA"/>
</dbReference>
<organism evidence="11 12">
    <name type="scientific">Isosphaera pallida (strain ATCC 43644 / DSM 9630 / IS1B)</name>
    <dbReference type="NCBI Taxonomy" id="575540"/>
    <lineage>
        <taxon>Bacteria</taxon>
        <taxon>Pseudomonadati</taxon>
        <taxon>Planctomycetota</taxon>
        <taxon>Planctomycetia</taxon>
        <taxon>Isosphaerales</taxon>
        <taxon>Isosphaeraceae</taxon>
        <taxon>Isosphaera</taxon>
    </lineage>
</organism>
<comment type="function">
    <text evidence="8">One of two assembly initiator proteins, it binds directly to the 5'-end of the 23S rRNA, where it nucleates assembly of the 50S subunit.</text>
</comment>
<dbReference type="InterPro" id="IPR008991">
    <property type="entry name" value="Translation_prot_SH3-like_sf"/>
</dbReference>
<dbReference type="InterPro" id="IPR041988">
    <property type="entry name" value="Ribosomal_uL24_KOW"/>
</dbReference>
<dbReference type="PANTHER" id="PTHR12903">
    <property type="entry name" value="MITOCHONDRIAL RIBOSOMAL PROTEIN L24"/>
    <property type="match status" value="1"/>
</dbReference>
<dbReference type="eggNOG" id="COG0198">
    <property type="taxonomic scope" value="Bacteria"/>
</dbReference>
<reference key="1">
    <citation type="submission" date="2010-11" db="EMBL/GenBank/DDBJ databases">
        <title>The complete sequence of chromosome of Isophaera pallida ATCC 43644.</title>
        <authorList>
            <consortium name="US DOE Joint Genome Institute (JGI-PGF)"/>
            <person name="Lucas S."/>
            <person name="Copeland A."/>
            <person name="Lapidus A."/>
            <person name="Bruce D."/>
            <person name="Goodwin L."/>
            <person name="Pitluck S."/>
            <person name="Kyrpides N."/>
            <person name="Mavromatis K."/>
            <person name="Pagani I."/>
            <person name="Ivanova N."/>
            <person name="Saunders E."/>
            <person name="Brettin T."/>
            <person name="Detter J.C."/>
            <person name="Han C."/>
            <person name="Tapia R."/>
            <person name="Land M."/>
            <person name="Hauser L."/>
            <person name="Markowitz V."/>
            <person name="Cheng J.-F."/>
            <person name="Hugenholtz P."/>
            <person name="Woyke T."/>
            <person name="Wu D."/>
            <person name="Eisen J.A."/>
        </authorList>
    </citation>
    <scope>NUCLEOTIDE SEQUENCE</scope>
    <source>
        <strain>ATCC 43644</strain>
    </source>
</reference>